<organism evidence="6 7">
    <name type="scientific">Paratrimastix pyriformis</name>
    <dbReference type="NCBI Taxonomy" id="342808"/>
    <lineage>
        <taxon>Eukaryota</taxon>
        <taxon>Metamonada</taxon>
        <taxon>Preaxostyla</taxon>
        <taxon>Paratrimastigidae</taxon>
        <taxon>Paratrimastix</taxon>
    </lineage>
</organism>
<evidence type="ECO:0000259" key="4">
    <source>
        <dbReference type="PROSITE" id="PS50085"/>
    </source>
</evidence>
<feature type="transmembrane region" description="Helical" evidence="3">
    <location>
        <begin position="426"/>
        <end position="447"/>
    </location>
</feature>
<name>A0ABQ8U7I6_9EUKA</name>
<dbReference type="PROSITE" id="PS50086">
    <property type="entry name" value="TBC_RABGAP"/>
    <property type="match status" value="1"/>
</dbReference>
<dbReference type="PANTHER" id="PTHR15711">
    <property type="entry name" value="RAP GTPASE-ACTIVATING PROTEIN"/>
    <property type="match status" value="1"/>
</dbReference>
<dbReference type="Pfam" id="PF02145">
    <property type="entry name" value="Rap_GAP"/>
    <property type="match status" value="1"/>
</dbReference>
<feature type="compositionally biased region" description="Low complexity" evidence="2">
    <location>
        <begin position="326"/>
        <end position="336"/>
    </location>
</feature>
<evidence type="ECO:0000313" key="6">
    <source>
        <dbReference type="EMBL" id="KAJ4455306.1"/>
    </source>
</evidence>
<feature type="domain" description="Rab-GAP TBC" evidence="5">
    <location>
        <begin position="61"/>
        <end position="254"/>
    </location>
</feature>
<feature type="region of interest" description="Disordered" evidence="2">
    <location>
        <begin position="313"/>
        <end position="396"/>
    </location>
</feature>
<dbReference type="InterPro" id="IPR035974">
    <property type="entry name" value="Rap/Ran-GAP_sf"/>
</dbReference>
<dbReference type="SUPFAM" id="SSF47923">
    <property type="entry name" value="Ypt/Rab-GAP domain of gyp1p"/>
    <property type="match status" value="2"/>
</dbReference>
<feature type="compositionally biased region" description="Pro residues" evidence="2">
    <location>
        <begin position="337"/>
        <end position="352"/>
    </location>
</feature>
<dbReference type="InterPro" id="IPR050989">
    <property type="entry name" value="Rap1_Ran_GAP"/>
</dbReference>
<dbReference type="Gene3D" id="1.10.8.270">
    <property type="entry name" value="putative rabgap domain of human tbc1 domain family member 14 like domains"/>
    <property type="match status" value="1"/>
</dbReference>
<dbReference type="InterPro" id="IPR000195">
    <property type="entry name" value="Rab-GAP-TBC_dom"/>
</dbReference>
<protein>
    <submittedName>
        <fullName evidence="6">Phospholipase D3</fullName>
    </submittedName>
</protein>
<dbReference type="SMART" id="SM00164">
    <property type="entry name" value="TBC"/>
    <property type="match status" value="1"/>
</dbReference>
<dbReference type="Gene3D" id="3.40.50.11210">
    <property type="entry name" value="Rap/Ran-GAP"/>
    <property type="match status" value="1"/>
</dbReference>
<evidence type="ECO:0000256" key="1">
    <source>
        <dbReference type="ARBA" id="ARBA00022468"/>
    </source>
</evidence>
<keyword evidence="3" id="KW-0812">Transmembrane</keyword>
<dbReference type="PROSITE" id="PS50085">
    <property type="entry name" value="RAPGAP"/>
    <property type="match status" value="1"/>
</dbReference>
<dbReference type="InterPro" id="IPR000331">
    <property type="entry name" value="Rap/Ran_GAP_dom"/>
</dbReference>
<gene>
    <name evidence="6" type="ORF">PAPYR_9771</name>
</gene>
<proteinExistence type="predicted"/>
<evidence type="ECO:0000256" key="2">
    <source>
        <dbReference type="SAM" id="MobiDB-lite"/>
    </source>
</evidence>
<dbReference type="Proteomes" id="UP001141327">
    <property type="component" value="Unassembled WGS sequence"/>
</dbReference>
<dbReference type="Gene3D" id="1.10.472.80">
    <property type="entry name" value="Ypt/Rab-GAP domain of gyp1p, domain 3"/>
    <property type="match status" value="1"/>
</dbReference>
<evidence type="ECO:0000259" key="5">
    <source>
        <dbReference type="PROSITE" id="PS50086"/>
    </source>
</evidence>
<keyword evidence="1" id="KW-0343">GTPase activation</keyword>
<dbReference type="InterPro" id="IPR035969">
    <property type="entry name" value="Rab-GAP_TBC_sf"/>
</dbReference>
<dbReference type="EMBL" id="JAPMOS010000112">
    <property type="protein sequence ID" value="KAJ4455306.1"/>
    <property type="molecule type" value="Genomic_DNA"/>
</dbReference>
<keyword evidence="3" id="KW-0472">Membrane</keyword>
<keyword evidence="7" id="KW-1185">Reference proteome</keyword>
<comment type="caution">
    <text evidence="6">The sequence shown here is derived from an EMBL/GenBank/DDBJ whole genome shotgun (WGS) entry which is preliminary data.</text>
</comment>
<keyword evidence="3" id="KW-1133">Transmembrane helix</keyword>
<evidence type="ECO:0000256" key="3">
    <source>
        <dbReference type="SAM" id="Phobius"/>
    </source>
</evidence>
<sequence length="778" mass="86052">MDIPPLPAHDHRPEGEPPQQNLDRFYQGSLEHDRRVEKYETMLRNTPITFLNLRLMATMDGVPHALRSRVWPILIEGPAVLSTETPPEAVTPPHRPGGQLLPDEERLLLRDLHRTHQSAQAMHTPARQYQLRRMLTSFLCAHPRLRYVQGMHEVAAPFVLLLGDRDETLAFNCFQDTVLNYIRPFYEPNPEETQVMLDTFQGILHIVDPAIAGHLGRLQVDPVLYATSWFVTWFATALPFYDLLRVWDSFLSEGPPLDLAFGVALLVHLRRPLLAARTLEGVLGVLHRLDGLPVPALLEHARLIVCRTCTSDRPQPTRALAPPPVVGATTTGGETSSPPPEPAAAPADPSPSTPTLNWDGKGAHPVLRPVPPSGGGKARGMEAEPPDGGAKGGVAPVQGGKVLVPEGLMRRSATQKIRRVRRRLALMRWSLAILGALVLFCVVLFTLSAARRVNDFSGVGNIILSVVEETKDGVPVFRSILRSQKWTKRYITPKSKIGRSFWKHIFCMGPGALEILRAVDPNVFADQKLNAFSKVGGNIQATLTDFESMEAQRGKVIKCGVMFCDRGQKTELEMLGNVDGSPEFRQFLDFIGDRVELKGFKGYNGGLDTNPTCYSGPCSYYARQNETEIMYHVSTLLPHMPRNPQQLERKRHIGNDACVIIFRQDCTEPLPANFIVSQQTPAQCAAAAPAAPTPAAISAPPQPQRIQRRVDICYRDINAPYGPQLANPPIYGPHDRAAFLNKVLAVSETAWTAPIFAAKLARSREELLSRPVRGSPPK</sequence>
<dbReference type="SUPFAM" id="SSF111347">
    <property type="entry name" value="Rap/Ran-GAP"/>
    <property type="match status" value="1"/>
</dbReference>
<reference evidence="6" key="1">
    <citation type="journal article" date="2022" name="bioRxiv">
        <title>Genomics of Preaxostyla Flagellates Illuminates Evolutionary Transitions and the Path Towards Mitochondrial Loss.</title>
        <authorList>
            <person name="Novak L.V.F."/>
            <person name="Treitli S.C."/>
            <person name="Pyrih J."/>
            <person name="Halakuc P."/>
            <person name="Pipaliya S.V."/>
            <person name="Vacek V."/>
            <person name="Brzon O."/>
            <person name="Soukal P."/>
            <person name="Eme L."/>
            <person name="Dacks J.B."/>
            <person name="Karnkowska A."/>
            <person name="Elias M."/>
            <person name="Hampl V."/>
        </authorList>
    </citation>
    <scope>NUCLEOTIDE SEQUENCE</scope>
    <source>
        <strain evidence="6">RCP-MX</strain>
    </source>
</reference>
<feature type="region of interest" description="Disordered" evidence="2">
    <location>
        <begin position="1"/>
        <end position="22"/>
    </location>
</feature>
<feature type="domain" description="Rap-GAP" evidence="4">
    <location>
        <begin position="545"/>
        <end position="771"/>
    </location>
</feature>
<accession>A0ABQ8U7I6</accession>
<dbReference type="Pfam" id="PF00566">
    <property type="entry name" value="RabGAP-TBC"/>
    <property type="match status" value="1"/>
</dbReference>
<evidence type="ECO:0000313" key="7">
    <source>
        <dbReference type="Proteomes" id="UP001141327"/>
    </source>
</evidence>